<dbReference type="EMBL" id="JBJURJ010000021">
    <property type="protein sequence ID" value="MFM9331712.1"/>
    <property type="molecule type" value="Genomic_DNA"/>
</dbReference>
<reference evidence="1" key="1">
    <citation type="submission" date="2024-12" db="EMBL/GenBank/DDBJ databases">
        <authorList>
            <person name="Wu N."/>
        </authorList>
    </citation>
    <scope>NUCLEOTIDE SEQUENCE</scope>
    <source>
        <strain evidence="1">P15</strain>
    </source>
</reference>
<accession>A0ACC7P8L5</accession>
<sequence length="151" mass="17816">MHQQNQYGQFNQDQFMQQQHQQQQHQQQQQQQQQQAVQNLLPEKDWLYTVLCDLKRTAREYATAVTESSDDSLRKIFTDLLNSTLTMQWQVYTLMKQNNMYNASSPAQGQEIQKQIQTYQKSGQEAFQFAKQKLGQQIQQGTGSSQQQIYM</sequence>
<evidence type="ECO:0000313" key="2">
    <source>
        <dbReference type="Proteomes" id="UP001631969"/>
    </source>
</evidence>
<evidence type="ECO:0000313" key="1">
    <source>
        <dbReference type="EMBL" id="MFM9331712.1"/>
    </source>
</evidence>
<name>A0ACC7P8L5_9BACL</name>
<dbReference type="Proteomes" id="UP001631969">
    <property type="component" value="Unassembled WGS sequence"/>
</dbReference>
<gene>
    <name evidence="1" type="ORF">ACI1P1_25770</name>
</gene>
<protein>
    <submittedName>
        <fullName evidence="1">Spore coat protein</fullName>
    </submittedName>
</protein>
<comment type="caution">
    <text evidence="1">The sequence shown here is derived from an EMBL/GenBank/DDBJ whole genome shotgun (WGS) entry which is preliminary data.</text>
</comment>
<proteinExistence type="predicted"/>
<organism evidence="1 2">
    <name type="scientific">Paenibacillus mesotrionivorans</name>
    <dbReference type="NCBI Taxonomy" id="3160968"/>
    <lineage>
        <taxon>Bacteria</taxon>
        <taxon>Bacillati</taxon>
        <taxon>Bacillota</taxon>
        <taxon>Bacilli</taxon>
        <taxon>Bacillales</taxon>
        <taxon>Paenibacillaceae</taxon>
        <taxon>Paenibacillus</taxon>
    </lineage>
</organism>
<keyword evidence="2" id="KW-1185">Reference proteome</keyword>